<dbReference type="InterPro" id="IPR030417">
    <property type="entry name" value="MS4A"/>
</dbReference>
<evidence type="ECO:0000256" key="7">
    <source>
        <dbReference type="SAM" id="Phobius"/>
    </source>
</evidence>
<comment type="subcellular location">
    <subcellularLocation>
        <location evidence="1">Membrane</location>
        <topology evidence="1">Multi-pass membrane protein</topology>
    </subcellularLocation>
</comment>
<dbReference type="PANTHER" id="PTHR23320:SF128">
    <property type="entry name" value="MEMBRANE-SPANNING 4-DOMAINS SUBFAMILY A MEMBER 4A"/>
    <property type="match status" value="1"/>
</dbReference>
<gene>
    <name evidence="8" type="ORF">HF521_000070</name>
</gene>
<reference evidence="8" key="1">
    <citation type="submission" date="2020-08" db="EMBL/GenBank/DDBJ databases">
        <title>Chromosome-level assembly of Southern catfish (Silurus meridionalis) provides insights into visual adaptation to the nocturnal and benthic lifestyles.</title>
        <authorList>
            <person name="Zhang Y."/>
            <person name="Wang D."/>
            <person name="Peng Z."/>
        </authorList>
    </citation>
    <scope>NUCLEOTIDE SEQUENCE</scope>
    <source>
        <strain evidence="8">SWU-2019-XX</strain>
        <tissue evidence="8">Muscle</tissue>
    </source>
</reference>
<feature type="transmembrane region" description="Helical" evidence="7">
    <location>
        <begin position="159"/>
        <end position="181"/>
    </location>
</feature>
<feature type="transmembrane region" description="Helical" evidence="7">
    <location>
        <begin position="348"/>
        <end position="373"/>
    </location>
</feature>
<dbReference type="GO" id="GO:0016020">
    <property type="term" value="C:membrane"/>
    <property type="evidence" value="ECO:0007669"/>
    <property type="project" value="UniProtKB-SubCell"/>
</dbReference>
<evidence type="ECO:0000313" key="9">
    <source>
        <dbReference type="Proteomes" id="UP000606274"/>
    </source>
</evidence>
<feature type="transmembrane region" description="Helical" evidence="7">
    <location>
        <begin position="52"/>
        <end position="78"/>
    </location>
</feature>
<evidence type="ECO:0008006" key="10">
    <source>
        <dbReference type="Google" id="ProtNLM"/>
    </source>
</evidence>
<keyword evidence="5 7" id="KW-0472">Membrane</keyword>
<keyword evidence="3 7" id="KW-0812">Transmembrane</keyword>
<evidence type="ECO:0000256" key="6">
    <source>
        <dbReference type="SAM" id="MobiDB-lite"/>
    </source>
</evidence>
<dbReference type="InterPro" id="IPR007237">
    <property type="entry name" value="CD20-like"/>
</dbReference>
<feature type="region of interest" description="Disordered" evidence="6">
    <location>
        <begin position="461"/>
        <end position="480"/>
    </location>
</feature>
<keyword evidence="9" id="KW-1185">Reference proteome</keyword>
<evidence type="ECO:0000256" key="1">
    <source>
        <dbReference type="ARBA" id="ARBA00004141"/>
    </source>
</evidence>
<dbReference type="PANTHER" id="PTHR23320">
    <property type="entry name" value="MEMBRANE-SPANNING 4-DOMAINS SUBFAMILY A MS4A -RELATED"/>
    <property type="match status" value="1"/>
</dbReference>
<feature type="transmembrane region" description="Helical" evidence="7">
    <location>
        <begin position="393"/>
        <end position="414"/>
    </location>
</feature>
<dbReference type="Pfam" id="PF04103">
    <property type="entry name" value="CD20"/>
    <property type="match status" value="2"/>
</dbReference>
<dbReference type="EMBL" id="JABFDY010000001">
    <property type="protein sequence ID" value="KAF7711059.1"/>
    <property type="molecule type" value="Genomic_DNA"/>
</dbReference>
<feature type="transmembrane region" description="Helical" evidence="7">
    <location>
        <begin position="314"/>
        <end position="336"/>
    </location>
</feature>
<evidence type="ECO:0000256" key="3">
    <source>
        <dbReference type="ARBA" id="ARBA00022692"/>
    </source>
</evidence>
<evidence type="ECO:0000313" key="8">
    <source>
        <dbReference type="EMBL" id="KAF7711059.1"/>
    </source>
</evidence>
<comment type="caution">
    <text evidence="8">The sequence shown here is derived from an EMBL/GenBank/DDBJ whole genome shotgun (WGS) entry which is preliminary data.</text>
</comment>
<name>A0A8T0BVF0_SILME</name>
<evidence type="ECO:0000256" key="2">
    <source>
        <dbReference type="ARBA" id="ARBA00009565"/>
    </source>
</evidence>
<dbReference type="Proteomes" id="UP000606274">
    <property type="component" value="Unassembled WGS sequence"/>
</dbReference>
<keyword evidence="4 7" id="KW-1133">Transmembrane helix</keyword>
<protein>
    <recommendedName>
        <fullName evidence="10">Membrane-spanning 4-domains subfamily A member 4A-like</fullName>
    </recommendedName>
</protein>
<comment type="similarity">
    <text evidence="2">Belongs to the MS4A family.</text>
</comment>
<feature type="transmembrane region" description="Helical" evidence="7">
    <location>
        <begin position="115"/>
        <end position="139"/>
    </location>
</feature>
<evidence type="ECO:0000256" key="4">
    <source>
        <dbReference type="ARBA" id="ARBA00022989"/>
    </source>
</evidence>
<dbReference type="AlphaFoldDB" id="A0A8T0BVF0"/>
<evidence type="ECO:0000256" key="5">
    <source>
        <dbReference type="ARBA" id="ARBA00023136"/>
    </source>
</evidence>
<organism evidence="8 9">
    <name type="scientific">Silurus meridionalis</name>
    <name type="common">Southern catfish</name>
    <name type="synonym">Silurus soldatovi meridionalis</name>
    <dbReference type="NCBI Taxonomy" id="175797"/>
    <lineage>
        <taxon>Eukaryota</taxon>
        <taxon>Metazoa</taxon>
        <taxon>Chordata</taxon>
        <taxon>Craniata</taxon>
        <taxon>Vertebrata</taxon>
        <taxon>Euteleostomi</taxon>
        <taxon>Actinopterygii</taxon>
        <taxon>Neopterygii</taxon>
        <taxon>Teleostei</taxon>
        <taxon>Ostariophysi</taxon>
        <taxon>Siluriformes</taxon>
        <taxon>Siluridae</taxon>
        <taxon>Silurus</taxon>
    </lineage>
</organism>
<sequence>MASATIPVSNQGNTYTIVTQVIPSSTALTTTQQPLTQQQSHLRKFLKGEPKALGTVQIVLGVVMIMLGIVISINFFTINTTSGITFWGSLLHISCGSLAVSGSNKLHNCVVKSALVLNIINTITAGIAIIIFSLDIVIMPWSCYNTDYYNCRANLFVKGIFGVQLVMCMFQFGISIALSAFSCKATCTNVPTLNIINVVPIHDLSAQQPQLALNAIATGGPSLDNPPAYKQEIKKMASTHPIPLNNLRNGYTIVTQVIPSSDAVTADRPPTHPSSPLGRFLKGEPKALGTVQIMNGLFTLFLALLILGYSYFSFIGYGLAVSFSIIHLIAGSLTVSTSKRLHPCKVKWTLCMNIFSALSAVISIILISMYLMFSNRCYGYECRYYYQSPGLNGTFLVFSLLQFSVSVAITVFASKATCSDESSMNVVSVVPNPESCFPMDTSFSAPFTHMGFGATNAMGVSSTPAELPPSYSETKRDSDN</sequence>
<feature type="transmembrane region" description="Helical" evidence="7">
    <location>
        <begin position="287"/>
        <end position="308"/>
    </location>
</feature>
<proteinExistence type="inferred from homology"/>
<accession>A0A8T0BVF0</accession>